<dbReference type="FunFam" id="1.10.10.10:FF:000018">
    <property type="entry name" value="DNA-binding response regulator ResD"/>
    <property type="match status" value="1"/>
</dbReference>
<dbReference type="SMART" id="SM00862">
    <property type="entry name" value="Trans_reg_C"/>
    <property type="match status" value="1"/>
</dbReference>
<keyword evidence="3" id="KW-0902">Two-component regulatory system</keyword>
<dbReference type="AlphaFoldDB" id="A0A1T5KQP9"/>
<feature type="domain" description="Response regulatory" evidence="10">
    <location>
        <begin position="4"/>
        <end position="116"/>
    </location>
</feature>
<dbReference type="GO" id="GO:0006355">
    <property type="term" value="P:regulation of DNA-templated transcription"/>
    <property type="evidence" value="ECO:0007669"/>
    <property type="project" value="InterPro"/>
</dbReference>
<protein>
    <recommendedName>
        <fullName evidence="1">Stage 0 sporulation protein A homolog</fullName>
    </recommendedName>
</protein>
<dbReference type="CDD" id="cd00383">
    <property type="entry name" value="trans_reg_C"/>
    <property type="match status" value="1"/>
</dbReference>
<dbReference type="OrthoDB" id="9778712at2"/>
<dbReference type="PANTHER" id="PTHR48111:SF1">
    <property type="entry name" value="TWO-COMPONENT RESPONSE REGULATOR ORR33"/>
    <property type="match status" value="1"/>
</dbReference>
<reference evidence="12 13" key="1">
    <citation type="submission" date="2017-02" db="EMBL/GenBank/DDBJ databases">
        <authorList>
            <person name="Peterson S.W."/>
        </authorList>
    </citation>
    <scope>NUCLEOTIDE SEQUENCE [LARGE SCALE GENOMIC DNA]</scope>
    <source>
        <strain evidence="12 13">M1</strain>
    </source>
</reference>
<keyword evidence="13" id="KW-1185">Reference proteome</keyword>
<dbReference type="EMBL" id="FUZT01000004">
    <property type="protein sequence ID" value="SKC65618.1"/>
    <property type="molecule type" value="Genomic_DNA"/>
</dbReference>
<dbReference type="FunFam" id="3.40.50.2300:FF:000001">
    <property type="entry name" value="DNA-binding response regulator PhoB"/>
    <property type="match status" value="1"/>
</dbReference>
<organism evidence="12 13">
    <name type="scientific">Maledivibacter halophilus</name>
    <dbReference type="NCBI Taxonomy" id="36842"/>
    <lineage>
        <taxon>Bacteria</taxon>
        <taxon>Bacillati</taxon>
        <taxon>Bacillota</taxon>
        <taxon>Clostridia</taxon>
        <taxon>Peptostreptococcales</taxon>
        <taxon>Caminicellaceae</taxon>
        <taxon>Maledivibacter</taxon>
    </lineage>
</organism>
<evidence type="ECO:0000256" key="4">
    <source>
        <dbReference type="ARBA" id="ARBA00023015"/>
    </source>
</evidence>
<evidence type="ECO:0000256" key="8">
    <source>
        <dbReference type="PROSITE-ProRule" id="PRU00169"/>
    </source>
</evidence>
<feature type="DNA-binding region" description="OmpR/PhoB-type" evidence="9">
    <location>
        <begin position="123"/>
        <end position="218"/>
    </location>
</feature>
<evidence type="ECO:0000256" key="3">
    <source>
        <dbReference type="ARBA" id="ARBA00023012"/>
    </source>
</evidence>
<gene>
    <name evidence="12" type="ORF">SAMN02194393_02023</name>
</gene>
<dbReference type="InterPro" id="IPR011006">
    <property type="entry name" value="CheY-like_superfamily"/>
</dbReference>
<dbReference type="GO" id="GO:0000976">
    <property type="term" value="F:transcription cis-regulatory region binding"/>
    <property type="evidence" value="ECO:0007669"/>
    <property type="project" value="TreeGrafter"/>
</dbReference>
<dbReference type="RefSeq" id="WP_079491316.1">
    <property type="nucleotide sequence ID" value="NZ_FUZT01000004.1"/>
</dbReference>
<keyword evidence="5 9" id="KW-0238">DNA-binding</keyword>
<evidence type="ECO:0000259" key="10">
    <source>
        <dbReference type="PROSITE" id="PS50110"/>
    </source>
</evidence>
<dbReference type="InterPro" id="IPR001789">
    <property type="entry name" value="Sig_transdc_resp-reg_receiver"/>
</dbReference>
<evidence type="ECO:0000256" key="6">
    <source>
        <dbReference type="ARBA" id="ARBA00023163"/>
    </source>
</evidence>
<dbReference type="PROSITE" id="PS51755">
    <property type="entry name" value="OMPR_PHOB"/>
    <property type="match status" value="1"/>
</dbReference>
<evidence type="ECO:0000259" key="11">
    <source>
        <dbReference type="PROSITE" id="PS51755"/>
    </source>
</evidence>
<feature type="domain" description="OmpR/PhoB-type" evidence="11">
    <location>
        <begin position="123"/>
        <end position="218"/>
    </location>
</feature>
<dbReference type="Gene3D" id="6.10.250.690">
    <property type="match status" value="1"/>
</dbReference>
<evidence type="ECO:0000256" key="7">
    <source>
        <dbReference type="ARBA" id="ARBA00024867"/>
    </source>
</evidence>
<keyword evidence="6" id="KW-0804">Transcription</keyword>
<dbReference type="SMART" id="SM00448">
    <property type="entry name" value="REC"/>
    <property type="match status" value="1"/>
</dbReference>
<dbReference type="Gene3D" id="3.40.50.2300">
    <property type="match status" value="1"/>
</dbReference>
<keyword evidence="4" id="KW-0805">Transcription regulation</keyword>
<dbReference type="InterPro" id="IPR039420">
    <property type="entry name" value="WalR-like"/>
</dbReference>
<feature type="modified residue" description="4-aspartylphosphate" evidence="8">
    <location>
        <position position="53"/>
    </location>
</feature>
<dbReference type="GO" id="GO:0005829">
    <property type="term" value="C:cytosol"/>
    <property type="evidence" value="ECO:0007669"/>
    <property type="project" value="TreeGrafter"/>
</dbReference>
<keyword evidence="2 8" id="KW-0597">Phosphoprotein</keyword>
<evidence type="ECO:0000256" key="2">
    <source>
        <dbReference type="ARBA" id="ARBA00022553"/>
    </source>
</evidence>
<evidence type="ECO:0000256" key="1">
    <source>
        <dbReference type="ARBA" id="ARBA00018672"/>
    </source>
</evidence>
<dbReference type="InterPro" id="IPR036388">
    <property type="entry name" value="WH-like_DNA-bd_sf"/>
</dbReference>
<comment type="function">
    <text evidence="7">May play the central regulatory role in sporulation. It may be an element of the effector pathway responsible for the activation of sporulation genes in response to nutritional stress. Spo0A may act in concert with spo0H (a sigma factor) to control the expression of some genes that are critical to the sporulation process.</text>
</comment>
<evidence type="ECO:0000256" key="9">
    <source>
        <dbReference type="PROSITE-ProRule" id="PRU01091"/>
    </source>
</evidence>
<name>A0A1T5KQP9_9FIRM</name>
<dbReference type="GO" id="GO:0000156">
    <property type="term" value="F:phosphorelay response regulator activity"/>
    <property type="evidence" value="ECO:0007669"/>
    <property type="project" value="TreeGrafter"/>
</dbReference>
<evidence type="ECO:0000256" key="5">
    <source>
        <dbReference type="ARBA" id="ARBA00023125"/>
    </source>
</evidence>
<dbReference type="SUPFAM" id="SSF52172">
    <property type="entry name" value="CheY-like"/>
    <property type="match status" value="1"/>
</dbReference>
<accession>A0A1T5KQP9</accession>
<dbReference type="PROSITE" id="PS50110">
    <property type="entry name" value="RESPONSE_REGULATORY"/>
    <property type="match status" value="1"/>
</dbReference>
<dbReference type="PANTHER" id="PTHR48111">
    <property type="entry name" value="REGULATOR OF RPOS"/>
    <property type="match status" value="1"/>
</dbReference>
<dbReference type="Pfam" id="PF00072">
    <property type="entry name" value="Response_reg"/>
    <property type="match status" value="1"/>
</dbReference>
<dbReference type="STRING" id="36842.SAMN02194393_02023"/>
<sequence>MNKKILIVEDEFPIANLIEINLNVAGYETQKTYDGLDAYNILQKESFDLILLDVMIPNIDGFELIEKIKHLEIPVIFLTAKNTVLNKVKGLKLGAEDYIIKPFESLELLARIEVVLRRYSKDNNILKFKDLTINLEERIVKKDKQIIELTIKEFELLVLLFKNKNMVFSRDQILERVWGYEYFGETRTIDNHIQKLRKKLDLTKNIKTVYKVGYRLED</sequence>
<proteinExistence type="predicted"/>
<dbReference type="InterPro" id="IPR001867">
    <property type="entry name" value="OmpR/PhoB-type_DNA-bd"/>
</dbReference>
<dbReference type="Gene3D" id="1.10.10.10">
    <property type="entry name" value="Winged helix-like DNA-binding domain superfamily/Winged helix DNA-binding domain"/>
    <property type="match status" value="1"/>
</dbReference>
<evidence type="ECO:0000313" key="13">
    <source>
        <dbReference type="Proteomes" id="UP000190285"/>
    </source>
</evidence>
<dbReference type="Pfam" id="PF00486">
    <property type="entry name" value="Trans_reg_C"/>
    <property type="match status" value="1"/>
</dbReference>
<dbReference type="GO" id="GO:0032993">
    <property type="term" value="C:protein-DNA complex"/>
    <property type="evidence" value="ECO:0007669"/>
    <property type="project" value="TreeGrafter"/>
</dbReference>
<dbReference type="Proteomes" id="UP000190285">
    <property type="component" value="Unassembled WGS sequence"/>
</dbReference>
<evidence type="ECO:0000313" key="12">
    <source>
        <dbReference type="EMBL" id="SKC65618.1"/>
    </source>
</evidence>